<dbReference type="AlphaFoldDB" id="A0A4U6S043"/>
<dbReference type="EMBL" id="SZZP01000009">
    <property type="protein sequence ID" value="TKV80440.1"/>
    <property type="molecule type" value="Genomic_DNA"/>
</dbReference>
<evidence type="ECO:0000313" key="2">
    <source>
        <dbReference type="Proteomes" id="UP000305095"/>
    </source>
</evidence>
<reference evidence="1 2" key="1">
    <citation type="submission" date="2019-05" db="EMBL/GenBank/DDBJ databases">
        <title>Draft Genome of Bradyrhizobium elkanii strain SEMIA 938, Used in Commercial Inoculants for Lupinus spp. in Brazil.</title>
        <authorList>
            <person name="Hungria M."/>
            <person name="Delamuta J.R.M."/>
            <person name="Ribeiro R.A."/>
            <person name="Nogueira M.A."/>
        </authorList>
    </citation>
    <scope>NUCLEOTIDE SEQUENCE [LARGE SCALE GENOMIC DNA]</scope>
    <source>
        <strain evidence="1 2">Semia 938</strain>
    </source>
</reference>
<name>A0A4U6S043_BRAEL</name>
<organism evidence="1 2">
    <name type="scientific">Bradyrhizobium elkanii</name>
    <dbReference type="NCBI Taxonomy" id="29448"/>
    <lineage>
        <taxon>Bacteria</taxon>
        <taxon>Pseudomonadati</taxon>
        <taxon>Pseudomonadota</taxon>
        <taxon>Alphaproteobacteria</taxon>
        <taxon>Hyphomicrobiales</taxon>
        <taxon>Nitrobacteraceae</taxon>
        <taxon>Bradyrhizobium</taxon>
    </lineage>
</organism>
<protein>
    <submittedName>
        <fullName evidence="1">DUF2971 domain-containing protein</fullName>
    </submittedName>
</protein>
<gene>
    <name evidence="1" type="ORF">FDV58_16950</name>
</gene>
<comment type="caution">
    <text evidence="1">The sequence shown here is derived from an EMBL/GenBank/DDBJ whole genome shotgun (WGS) entry which is preliminary data.</text>
</comment>
<dbReference type="RefSeq" id="WP_137479221.1">
    <property type="nucleotide sequence ID" value="NZ_SZZP01000009.1"/>
</dbReference>
<dbReference type="Proteomes" id="UP000305095">
    <property type="component" value="Unassembled WGS sequence"/>
</dbReference>
<accession>A0A4U6S043</accession>
<sequence>MYRSEWVDRGYPSACASASAAPPPPDGFLRVYHLCEARYAIANVENSRLKVATFADANDPFELSVFFSRDPAQQLRLKDFVDDVAKRFGIVCFSKDWLDPTLWSHYGDRHQGIALGFDVSERHLLPVRYQPQRVVFPSAVAPDLVDQFLGTKYASWAYEREQRIIVEFASAEREIVKLPTGIDRELFFEKFGSEVRLREVIAGPLCSEDVVALRAKVNSLHSDVTTFKSRLADKFFSVVPDEPTVPPRR</sequence>
<evidence type="ECO:0000313" key="1">
    <source>
        <dbReference type="EMBL" id="TKV80440.1"/>
    </source>
</evidence>
<proteinExistence type="predicted"/>